<sequence>MIASAQVAGPASEPRQGTTTTPASPDTAEYRVNRYISFIPGTLQLTDGRVVSGYLPVPTMYPGIDYPFIYYLAHPNSQPKPPKQDVRVDEVERMTAGKHYFEPMRLAGDKKVKILAERVVTGPVELFLQAEQQSVPLPIPLPGAVLHSSIPYKNSHFFVRRNGVLTKVDRGMFYMQMSQYLADYPGLAKMVARNEKGYHYQDLIRIVTNYNRYKSNLPSSGH</sequence>
<evidence type="ECO:0000313" key="3">
    <source>
        <dbReference type="Proteomes" id="UP000601361"/>
    </source>
</evidence>
<feature type="compositionally biased region" description="Polar residues" evidence="1">
    <location>
        <begin position="15"/>
        <end position="24"/>
    </location>
</feature>
<reference evidence="3" key="1">
    <citation type="journal article" date="2019" name="Int. J. Syst. Evol. Microbiol.">
        <title>The Global Catalogue of Microorganisms (GCM) 10K type strain sequencing project: providing services to taxonomists for standard genome sequencing and annotation.</title>
        <authorList>
            <consortium name="The Broad Institute Genomics Platform"/>
            <consortium name="The Broad Institute Genome Sequencing Center for Infectious Disease"/>
            <person name="Wu L."/>
            <person name="Ma J."/>
        </authorList>
    </citation>
    <scope>NUCLEOTIDE SEQUENCE [LARGE SCALE GENOMIC DNA]</scope>
    <source>
        <strain evidence="3">CGMCC 1.12990</strain>
    </source>
</reference>
<protein>
    <recommendedName>
        <fullName evidence="4">DUF3858 domain-containing protein</fullName>
    </recommendedName>
</protein>
<dbReference type="Proteomes" id="UP000601361">
    <property type="component" value="Unassembled WGS sequence"/>
</dbReference>
<dbReference type="EMBL" id="BMGS01000005">
    <property type="protein sequence ID" value="GGG45047.1"/>
    <property type="molecule type" value="Genomic_DNA"/>
</dbReference>
<organism evidence="2 3">
    <name type="scientific">Hymenobacter glacieicola</name>
    <dbReference type="NCBI Taxonomy" id="1562124"/>
    <lineage>
        <taxon>Bacteria</taxon>
        <taxon>Pseudomonadati</taxon>
        <taxon>Bacteroidota</taxon>
        <taxon>Cytophagia</taxon>
        <taxon>Cytophagales</taxon>
        <taxon>Hymenobacteraceae</taxon>
        <taxon>Hymenobacter</taxon>
    </lineage>
</organism>
<comment type="caution">
    <text evidence="2">The sequence shown here is derived from an EMBL/GenBank/DDBJ whole genome shotgun (WGS) entry which is preliminary data.</text>
</comment>
<feature type="region of interest" description="Disordered" evidence="1">
    <location>
        <begin position="1"/>
        <end position="26"/>
    </location>
</feature>
<name>A0ABQ1WWQ6_9BACT</name>
<proteinExistence type="predicted"/>
<accession>A0ABQ1WWQ6</accession>
<keyword evidence="3" id="KW-1185">Reference proteome</keyword>
<evidence type="ECO:0000313" key="2">
    <source>
        <dbReference type="EMBL" id="GGG45047.1"/>
    </source>
</evidence>
<evidence type="ECO:0000256" key="1">
    <source>
        <dbReference type="SAM" id="MobiDB-lite"/>
    </source>
</evidence>
<gene>
    <name evidence="2" type="ORF">GCM10011378_21630</name>
</gene>
<evidence type="ECO:0008006" key="4">
    <source>
        <dbReference type="Google" id="ProtNLM"/>
    </source>
</evidence>